<comment type="caution">
    <text evidence="2">The sequence shown here is derived from an EMBL/GenBank/DDBJ whole genome shotgun (WGS) entry which is preliminary data.</text>
</comment>
<keyword evidence="3" id="KW-1185">Reference proteome</keyword>
<gene>
    <name evidence="2" type="ORF">G2W53_028947</name>
</gene>
<protein>
    <submittedName>
        <fullName evidence="2">Uncharacterized protein</fullName>
    </submittedName>
</protein>
<reference evidence="2" key="1">
    <citation type="submission" date="2020-09" db="EMBL/GenBank/DDBJ databases">
        <title>Genome-Enabled Discovery of Anthraquinone Biosynthesis in Senna tora.</title>
        <authorList>
            <person name="Kang S.-H."/>
            <person name="Pandey R.P."/>
            <person name="Lee C.-M."/>
            <person name="Sim J.-S."/>
            <person name="Jeong J.-T."/>
            <person name="Choi B.-S."/>
            <person name="Jung M."/>
            <person name="Ginzburg D."/>
            <person name="Zhao K."/>
            <person name="Won S.Y."/>
            <person name="Oh T.-J."/>
            <person name="Yu Y."/>
            <person name="Kim N.-H."/>
            <person name="Lee O.R."/>
            <person name="Lee T.-H."/>
            <person name="Bashyal P."/>
            <person name="Kim T.-S."/>
            <person name="Lee W.-H."/>
            <person name="Kawkins C."/>
            <person name="Kim C.-K."/>
            <person name="Kim J.S."/>
            <person name="Ahn B.O."/>
            <person name="Rhee S.Y."/>
            <person name="Sohng J.K."/>
        </authorList>
    </citation>
    <scope>NUCLEOTIDE SEQUENCE</scope>
    <source>
        <tissue evidence="2">Leaf</tissue>
    </source>
</reference>
<dbReference type="OrthoDB" id="8186325at2759"/>
<dbReference type="AlphaFoldDB" id="A0A834T4C6"/>
<dbReference type="EMBL" id="JAAIUW010000009">
    <property type="protein sequence ID" value="KAF7814978.1"/>
    <property type="molecule type" value="Genomic_DNA"/>
</dbReference>
<proteinExistence type="predicted"/>
<dbReference type="Proteomes" id="UP000634136">
    <property type="component" value="Unassembled WGS sequence"/>
</dbReference>
<evidence type="ECO:0000313" key="3">
    <source>
        <dbReference type="Proteomes" id="UP000634136"/>
    </source>
</evidence>
<name>A0A834T4C6_9FABA</name>
<sequence length="170" mass="18819">MAFHLASTTPNLTTRERSARSWNHSQAAASQMTKTELFKNIPGRFSTALKTLSSVSKSMCDSIPPGKKKAIVTMLDINPSKSLRIVEGNQLKQEVVSGIRSSIEFPIPSLQERSTLLPKNYASKPMDWQGIDTPEISNPRNKASRPGDWQGIETLELLYPRIHATRPGAC</sequence>
<evidence type="ECO:0000256" key="1">
    <source>
        <dbReference type="SAM" id="MobiDB-lite"/>
    </source>
</evidence>
<accession>A0A834T4C6</accession>
<feature type="compositionally biased region" description="Polar residues" evidence="1">
    <location>
        <begin position="1"/>
        <end position="13"/>
    </location>
</feature>
<feature type="region of interest" description="Disordered" evidence="1">
    <location>
        <begin position="1"/>
        <end position="26"/>
    </location>
</feature>
<organism evidence="2 3">
    <name type="scientific">Senna tora</name>
    <dbReference type="NCBI Taxonomy" id="362788"/>
    <lineage>
        <taxon>Eukaryota</taxon>
        <taxon>Viridiplantae</taxon>
        <taxon>Streptophyta</taxon>
        <taxon>Embryophyta</taxon>
        <taxon>Tracheophyta</taxon>
        <taxon>Spermatophyta</taxon>
        <taxon>Magnoliopsida</taxon>
        <taxon>eudicotyledons</taxon>
        <taxon>Gunneridae</taxon>
        <taxon>Pentapetalae</taxon>
        <taxon>rosids</taxon>
        <taxon>fabids</taxon>
        <taxon>Fabales</taxon>
        <taxon>Fabaceae</taxon>
        <taxon>Caesalpinioideae</taxon>
        <taxon>Cassia clade</taxon>
        <taxon>Senna</taxon>
    </lineage>
</organism>
<evidence type="ECO:0000313" key="2">
    <source>
        <dbReference type="EMBL" id="KAF7814978.1"/>
    </source>
</evidence>